<dbReference type="InterPro" id="IPR013786">
    <property type="entry name" value="AcylCoA_DH/ox_N"/>
</dbReference>
<dbReference type="Pfam" id="PF02770">
    <property type="entry name" value="Acyl-CoA_dh_M"/>
    <property type="match status" value="1"/>
</dbReference>
<dbReference type="EMBL" id="JAGSNF010000013">
    <property type="protein sequence ID" value="MBR7743635.1"/>
    <property type="molecule type" value="Genomic_DNA"/>
</dbReference>
<feature type="domain" description="Acyl-CoA dehydrogenase/oxidase N-terminal" evidence="14">
    <location>
        <begin position="44"/>
        <end position="153"/>
    </location>
</feature>
<dbReference type="Pfam" id="PF22924">
    <property type="entry name" value="ACOX_C_alpha1"/>
    <property type="match status" value="1"/>
</dbReference>
<dbReference type="Pfam" id="PF02771">
    <property type="entry name" value="Acyl-CoA_dh_N"/>
    <property type="match status" value="1"/>
</dbReference>
<evidence type="ECO:0000256" key="2">
    <source>
        <dbReference type="ARBA" id="ARBA00004275"/>
    </source>
</evidence>
<evidence type="ECO:0000259" key="14">
    <source>
        <dbReference type="Pfam" id="PF02771"/>
    </source>
</evidence>
<dbReference type="FunFam" id="2.40.110.10:FF:000005">
    <property type="entry name" value="Acyl-coenzyme A oxidase"/>
    <property type="match status" value="1"/>
</dbReference>
<organism evidence="16 17">
    <name type="scientific">Phycicoccus avicenniae</name>
    <dbReference type="NCBI Taxonomy" id="2828860"/>
    <lineage>
        <taxon>Bacteria</taxon>
        <taxon>Bacillati</taxon>
        <taxon>Actinomycetota</taxon>
        <taxon>Actinomycetes</taxon>
        <taxon>Micrococcales</taxon>
        <taxon>Intrasporangiaceae</taxon>
        <taxon>Phycicoccus</taxon>
    </lineage>
</organism>
<dbReference type="GO" id="GO:0055088">
    <property type="term" value="P:lipid homeostasis"/>
    <property type="evidence" value="ECO:0007669"/>
    <property type="project" value="TreeGrafter"/>
</dbReference>
<keyword evidence="6" id="KW-0274">FAD</keyword>
<feature type="domain" description="Acyl-CoA oxidase/dehydrogenase middle" evidence="13">
    <location>
        <begin position="158"/>
        <end position="266"/>
    </location>
</feature>
<dbReference type="PIRSF" id="PIRSF000168">
    <property type="entry name" value="Acyl-CoA_oxidase"/>
    <property type="match status" value="1"/>
</dbReference>
<keyword evidence="7" id="KW-0276">Fatty acid metabolism</keyword>
<comment type="similarity">
    <text evidence="3">Belongs to the acyl-CoA oxidase family.</text>
</comment>
<dbReference type="InterPro" id="IPR036250">
    <property type="entry name" value="AcylCo_DH-like_C"/>
</dbReference>
<evidence type="ECO:0000313" key="16">
    <source>
        <dbReference type="EMBL" id="MBR7743635.1"/>
    </source>
</evidence>
<evidence type="ECO:0000256" key="9">
    <source>
        <dbReference type="ARBA" id="ARBA00023098"/>
    </source>
</evidence>
<dbReference type="SUPFAM" id="SSF56645">
    <property type="entry name" value="Acyl-CoA dehydrogenase NM domain-like"/>
    <property type="match status" value="1"/>
</dbReference>
<dbReference type="GO" id="GO:0003997">
    <property type="term" value="F:acyl-CoA oxidase activity"/>
    <property type="evidence" value="ECO:0007669"/>
    <property type="project" value="UniProtKB-EC"/>
</dbReference>
<name>A0A941D8C5_9MICO</name>
<dbReference type="FunFam" id="1.20.140.10:FF:000010">
    <property type="entry name" value="Acyl-coenzyme A oxidase"/>
    <property type="match status" value="1"/>
</dbReference>
<evidence type="ECO:0000256" key="5">
    <source>
        <dbReference type="ARBA" id="ARBA00022630"/>
    </source>
</evidence>
<dbReference type="SUPFAM" id="SSF47203">
    <property type="entry name" value="Acyl-CoA dehydrogenase C-terminal domain-like"/>
    <property type="match status" value="2"/>
</dbReference>
<dbReference type="PANTHER" id="PTHR10909">
    <property type="entry name" value="ELECTRON TRANSPORT OXIDOREDUCTASE"/>
    <property type="match status" value="1"/>
</dbReference>
<dbReference type="Gene3D" id="2.40.110.10">
    <property type="entry name" value="Butyryl-CoA Dehydrogenase, subunit A, domain 2"/>
    <property type="match status" value="1"/>
</dbReference>
<evidence type="ECO:0000256" key="4">
    <source>
        <dbReference type="ARBA" id="ARBA00012870"/>
    </source>
</evidence>
<comment type="caution">
    <text evidence="16">The sequence shown here is derived from an EMBL/GenBank/DDBJ whole genome shotgun (WGS) entry which is preliminary data.</text>
</comment>
<evidence type="ECO:0000313" key="17">
    <source>
        <dbReference type="Proteomes" id="UP000677016"/>
    </source>
</evidence>
<dbReference type="InterPro" id="IPR002655">
    <property type="entry name" value="Acyl-CoA_oxidase_C"/>
</dbReference>
<dbReference type="InterPro" id="IPR012258">
    <property type="entry name" value="Acyl-CoA_oxidase"/>
</dbReference>
<dbReference type="PANTHER" id="PTHR10909:SF382">
    <property type="entry name" value="ACYL-COENZYME A OXIDASE"/>
    <property type="match status" value="1"/>
</dbReference>
<evidence type="ECO:0000256" key="6">
    <source>
        <dbReference type="ARBA" id="ARBA00022827"/>
    </source>
</evidence>
<dbReference type="EC" id="1.3.3.6" evidence="4"/>
<feature type="region of interest" description="Disordered" evidence="11">
    <location>
        <begin position="1"/>
        <end position="25"/>
    </location>
</feature>
<dbReference type="GO" id="GO:0005504">
    <property type="term" value="F:fatty acid binding"/>
    <property type="evidence" value="ECO:0007669"/>
    <property type="project" value="TreeGrafter"/>
</dbReference>
<dbReference type="FunFam" id="1.20.140.10:FF:000007">
    <property type="entry name" value="Acyl-coenzyme A oxidase"/>
    <property type="match status" value="1"/>
</dbReference>
<accession>A0A941D8C5</accession>
<evidence type="ECO:0000256" key="3">
    <source>
        <dbReference type="ARBA" id="ARBA00006288"/>
    </source>
</evidence>
<dbReference type="RefSeq" id="WP_211602889.1">
    <property type="nucleotide sequence ID" value="NZ_JAGSNF010000013.1"/>
</dbReference>
<dbReference type="GO" id="GO:0071949">
    <property type="term" value="F:FAD binding"/>
    <property type="evidence" value="ECO:0007669"/>
    <property type="project" value="InterPro"/>
</dbReference>
<dbReference type="Gene3D" id="1.10.540.10">
    <property type="entry name" value="Acyl-CoA dehydrogenase/oxidase, N-terminal domain"/>
    <property type="match status" value="1"/>
</dbReference>
<evidence type="ECO:0000259" key="15">
    <source>
        <dbReference type="Pfam" id="PF22924"/>
    </source>
</evidence>
<evidence type="ECO:0000256" key="11">
    <source>
        <dbReference type="SAM" id="MobiDB-lite"/>
    </source>
</evidence>
<dbReference type="InterPro" id="IPR046373">
    <property type="entry name" value="Acyl-CoA_Oxase/DH_mid-dom_sf"/>
</dbReference>
<evidence type="ECO:0000259" key="12">
    <source>
        <dbReference type="Pfam" id="PF01756"/>
    </source>
</evidence>
<sequence>MALDTDQHATTTDRREERAAHRGAPPLTADVAGLRAFLDGPYAEVRDEVRRGLADHASLLDEDVDLSRDELRERVRDIVVGIGGTGQAAHGFPPAHGGGGDIGASVAAFETLAYGDLSVLVKSGVQYGLFGGAVQQLGTARHHDAYLADIVAGRLLGCFAMTETGHGSNVQQLGTVARHDPDTDEIVVTTPDDTARKDYIGNAARDGELAVVFAQLEVGGERRGVHAVLVPIRVDGEPAPGVRIEDCGAKIGLEGVDNGRLWFDDVRVPRDNLLDRFATIDEDGEYRSSIDNPDRRFFTMLGTLVQGRVSVGGAGLGASKVALTIAVRYALRRRQFETEKGEGETLLLDYGMHQRRLLPLLARTYALTAAQEEVARQLHEVFGADTPDADDRARRALESRAAGTKAVTTWHATRAIQEAREACGGAGYLSANRFAALKADTDVFTTFEGDNHVLLQLVAKGLLTDYSSEFEDLDQFGMVRFVAGLAVDTVIERTAAHQLLERIRDVLPGGRDGWDQEAGLLDPDYQLAMLRYREEHQLAGAARRLKAGVDDGGDPGVVFRTVQDHVIGAARSHVDRLVLEAFVARVRALPEGHTREVLTALSDLYALTTIEADRGWFLEHGRLSAPRSKAITREVGAIMRRLRPVARDLVDAFGVPEDVLGAEDLIG</sequence>
<feature type="domain" description="Acyl-CoA oxidase C-terminal" evidence="12">
    <location>
        <begin position="523"/>
        <end position="662"/>
    </location>
</feature>
<feature type="compositionally biased region" description="Basic and acidic residues" evidence="11">
    <location>
        <begin position="1"/>
        <end position="20"/>
    </location>
</feature>
<keyword evidence="8" id="KW-0560">Oxidoreductase</keyword>
<feature type="domain" description="Acyl-CoA oxidase C-alpha1" evidence="15">
    <location>
        <begin position="302"/>
        <end position="463"/>
    </location>
</feature>
<comment type="cofactor">
    <cofactor evidence="1">
        <name>FAD</name>
        <dbReference type="ChEBI" id="CHEBI:57692"/>
    </cofactor>
</comment>
<dbReference type="Pfam" id="PF01756">
    <property type="entry name" value="ACOX"/>
    <property type="match status" value="1"/>
</dbReference>
<proteinExistence type="inferred from homology"/>
<reference evidence="16" key="1">
    <citation type="submission" date="2021-04" db="EMBL/GenBank/DDBJ databases">
        <title>Phycicoccus avicenniae sp. nov., a novel endophytic actinomycetes isolated from branch of Avicennia mariana.</title>
        <authorList>
            <person name="Tuo L."/>
        </authorList>
    </citation>
    <scope>NUCLEOTIDE SEQUENCE</scope>
    <source>
        <strain evidence="16">BSK3Z-2</strain>
    </source>
</reference>
<evidence type="ECO:0000259" key="13">
    <source>
        <dbReference type="Pfam" id="PF02770"/>
    </source>
</evidence>
<evidence type="ECO:0000256" key="1">
    <source>
        <dbReference type="ARBA" id="ARBA00001974"/>
    </source>
</evidence>
<keyword evidence="17" id="KW-1185">Reference proteome</keyword>
<dbReference type="AlphaFoldDB" id="A0A941D8C5"/>
<keyword evidence="10" id="KW-0576">Peroxisome</keyword>
<dbReference type="Gene3D" id="1.20.140.10">
    <property type="entry name" value="Butyryl-CoA Dehydrogenase, subunit A, domain 3"/>
    <property type="match status" value="2"/>
</dbReference>
<comment type="subcellular location">
    <subcellularLocation>
        <location evidence="2">Peroxisome</location>
    </subcellularLocation>
</comment>
<evidence type="ECO:0000256" key="8">
    <source>
        <dbReference type="ARBA" id="ARBA00023002"/>
    </source>
</evidence>
<dbReference type="GO" id="GO:0033540">
    <property type="term" value="P:fatty acid beta-oxidation using acyl-CoA oxidase"/>
    <property type="evidence" value="ECO:0007669"/>
    <property type="project" value="TreeGrafter"/>
</dbReference>
<keyword evidence="9" id="KW-0443">Lipid metabolism</keyword>
<evidence type="ECO:0000256" key="7">
    <source>
        <dbReference type="ARBA" id="ARBA00022832"/>
    </source>
</evidence>
<dbReference type="InterPro" id="IPR006091">
    <property type="entry name" value="Acyl-CoA_Oxase/DH_mid-dom"/>
</dbReference>
<dbReference type="InterPro" id="IPR009100">
    <property type="entry name" value="AcylCoA_DH/oxidase_NM_dom_sf"/>
</dbReference>
<evidence type="ECO:0000256" key="10">
    <source>
        <dbReference type="ARBA" id="ARBA00023140"/>
    </source>
</evidence>
<dbReference type="InterPro" id="IPR037069">
    <property type="entry name" value="AcylCoA_DH/ox_N_sf"/>
</dbReference>
<dbReference type="Proteomes" id="UP000677016">
    <property type="component" value="Unassembled WGS sequence"/>
</dbReference>
<protein>
    <recommendedName>
        <fullName evidence="4">acyl-CoA oxidase</fullName>
        <ecNumber evidence="4">1.3.3.6</ecNumber>
    </recommendedName>
</protein>
<dbReference type="InterPro" id="IPR055060">
    <property type="entry name" value="ACOX_C_alpha1"/>
</dbReference>
<gene>
    <name evidence="16" type="ORF">KC207_10070</name>
</gene>
<keyword evidence="5" id="KW-0285">Flavoprotein</keyword>